<protein>
    <recommendedName>
        <fullName evidence="4">Bacterial Ig-like domain-containing protein</fullName>
    </recommendedName>
</protein>
<proteinExistence type="predicted"/>
<dbReference type="AlphaFoldDB" id="A0A371PAP5"/>
<sequence>MKKILIAFIASIALVLGTGAFVGSASAADYPSTVPTKPSVPKTKTVEPGETFKVTIKIKAGNAKVNGTLTVKYNGKTYKVKVRKGVAKFKGKAPKKVGNKTIKYTFKPSKGSVYKKSTGKSKLRVRK</sequence>
<feature type="chain" id="PRO_5016695545" description="Bacterial Ig-like domain-containing protein" evidence="1">
    <location>
        <begin position="28"/>
        <end position="127"/>
    </location>
</feature>
<keyword evidence="3" id="KW-1185">Reference proteome</keyword>
<evidence type="ECO:0000256" key="1">
    <source>
        <dbReference type="SAM" id="SignalP"/>
    </source>
</evidence>
<organism evidence="2 3">
    <name type="scientific">Aeromicrobium endophyticum</name>
    <dbReference type="NCBI Taxonomy" id="2292704"/>
    <lineage>
        <taxon>Bacteria</taxon>
        <taxon>Bacillati</taxon>
        <taxon>Actinomycetota</taxon>
        <taxon>Actinomycetes</taxon>
        <taxon>Propionibacteriales</taxon>
        <taxon>Nocardioidaceae</taxon>
        <taxon>Aeromicrobium</taxon>
    </lineage>
</organism>
<evidence type="ECO:0008006" key="4">
    <source>
        <dbReference type="Google" id="ProtNLM"/>
    </source>
</evidence>
<evidence type="ECO:0000313" key="3">
    <source>
        <dbReference type="Proteomes" id="UP000265581"/>
    </source>
</evidence>
<accession>A0A371PAP5</accession>
<feature type="signal peptide" evidence="1">
    <location>
        <begin position="1"/>
        <end position="27"/>
    </location>
</feature>
<dbReference type="EMBL" id="QUBR01000001">
    <property type="protein sequence ID" value="REK73013.1"/>
    <property type="molecule type" value="Genomic_DNA"/>
</dbReference>
<dbReference type="OrthoDB" id="3748174at2"/>
<reference evidence="2 3" key="1">
    <citation type="submission" date="2018-08" db="EMBL/GenBank/DDBJ databases">
        <title>Aeromicrobium sp. M2KJ-4, whole genome shotgun sequence.</title>
        <authorList>
            <person name="Tuo L."/>
        </authorList>
    </citation>
    <scope>NUCLEOTIDE SEQUENCE [LARGE SCALE GENOMIC DNA]</scope>
    <source>
        <strain evidence="2 3">M2KJ-4</strain>
    </source>
</reference>
<dbReference type="Proteomes" id="UP000265581">
    <property type="component" value="Unassembled WGS sequence"/>
</dbReference>
<evidence type="ECO:0000313" key="2">
    <source>
        <dbReference type="EMBL" id="REK73013.1"/>
    </source>
</evidence>
<dbReference type="RefSeq" id="WP_119703127.1">
    <property type="nucleotide sequence ID" value="NZ_JBHSOI010000001.1"/>
</dbReference>
<name>A0A371PAP5_9ACTN</name>
<comment type="caution">
    <text evidence="2">The sequence shown here is derived from an EMBL/GenBank/DDBJ whole genome shotgun (WGS) entry which is preliminary data.</text>
</comment>
<keyword evidence="1" id="KW-0732">Signal</keyword>
<gene>
    <name evidence="2" type="ORF">DX116_05335</name>
</gene>